<feature type="domain" description="Trigger factor C-terminal" evidence="3">
    <location>
        <begin position="104"/>
        <end position="179"/>
    </location>
</feature>
<keyword evidence="2" id="KW-0413">Isomerase</keyword>
<dbReference type="Proteomes" id="UP000006502">
    <property type="component" value="Chromosome"/>
</dbReference>
<dbReference type="InterPro" id="IPR027304">
    <property type="entry name" value="Trigger_fact/SurA_dom_sf"/>
</dbReference>
<dbReference type="PATRIC" id="fig|1212765.3.peg.776"/>
<evidence type="ECO:0000256" key="1">
    <source>
        <dbReference type="ARBA" id="ARBA00023110"/>
    </source>
</evidence>
<proteinExistence type="predicted"/>
<protein>
    <recommendedName>
        <fullName evidence="3">Trigger factor C-terminal domain-containing protein</fullName>
    </recommendedName>
</protein>
<dbReference type="Pfam" id="PF05698">
    <property type="entry name" value="Trigger_C"/>
    <property type="match status" value="1"/>
</dbReference>
<dbReference type="InterPro" id="IPR037041">
    <property type="entry name" value="Trigger_fac_C_sf"/>
</dbReference>
<dbReference type="GO" id="GO:0015031">
    <property type="term" value="P:protein transport"/>
    <property type="evidence" value="ECO:0007669"/>
    <property type="project" value="InterPro"/>
</dbReference>
<evidence type="ECO:0000313" key="5">
    <source>
        <dbReference type="Proteomes" id="UP000006502"/>
    </source>
</evidence>
<dbReference type="KEGG" id="mhl:MHLP_03445"/>
<dbReference type="InterPro" id="IPR008880">
    <property type="entry name" value="Trigger_fac_C"/>
</dbReference>
<dbReference type="STRING" id="1212765.MHLP_03445"/>
<evidence type="ECO:0000313" key="4">
    <source>
        <dbReference type="EMBL" id="AFO52269.1"/>
    </source>
</evidence>
<dbReference type="HOGENOM" id="CLU_110277_0_0_14"/>
<dbReference type="InterPro" id="IPR054820">
    <property type="entry name" value="MPN555-like"/>
</dbReference>
<dbReference type="SUPFAM" id="SSF109998">
    <property type="entry name" value="Triger factor/SurA peptide-binding domain-like"/>
    <property type="match status" value="1"/>
</dbReference>
<keyword evidence="1" id="KW-0697">Rotamase</keyword>
<dbReference type="AlphaFoldDB" id="I7CK56"/>
<reference evidence="4 5" key="1">
    <citation type="journal article" date="2012" name="J. Bacteriol.">
        <title>Genome Sequence of "Candidatus Mycoplasma haemolamae" Strain Purdue, a Red Blood Cell Pathogen of Alpacas (Vicugna pacos) and Llamas (Lama glama).</title>
        <authorList>
            <person name="Guimaraes A.M."/>
            <person name="Toth B."/>
            <person name="Santos A.P."/>
            <person name="do Nascimento N.C."/>
            <person name="Kritchevsky J.E."/>
            <person name="Messick J.B."/>
        </authorList>
    </citation>
    <scope>NUCLEOTIDE SEQUENCE [LARGE SCALE GENOMIC DNA]</scope>
    <source>
        <strain evidence="4 5">Purdue</strain>
    </source>
</reference>
<dbReference type="NCBIfam" id="NF045756">
    <property type="entry name" value="MPN555"/>
    <property type="match status" value="1"/>
</dbReference>
<dbReference type="GO" id="GO:0003755">
    <property type="term" value="F:peptidyl-prolyl cis-trans isomerase activity"/>
    <property type="evidence" value="ECO:0007669"/>
    <property type="project" value="UniProtKB-KW"/>
</dbReference>
<dbReference type="OrthoDB" id="403991at2"/>
<sequence length="197" mass="22975">MNANIDSMKSKIVSKKAVQWGRVLRVEELHANEFLVKNFVETLKSNHPDLTEAQIEEEKTKMIVRDNLYNLAMDEVSSAYNIEVHEDDQREREEEFRKSHPFFTEEQVKSNARVSIYKQLIYEDLAKEWEIEVTTEATKMVLENFYQHTGKSVNEYLNNPEKLEGVKGSILEQLITERIMNAFGQEVNAESKVSQKS</sequence>
<evidence type="ECO:0000256" key="2">
    <source>
        <dbReference type="ARBA" id="ARBA00023235"/>
    </source>
</evidence>
<dbReference type="GO" id="GO:0006457">
    <property type="term" value="P:protein folding"/>
    <property type="evidence" value="ECO:0007669"/>
    <property type="project" value="InterPro"/>
</dbReference>
<dbReference type="EMBL" id="CP003731">
    <property type="protein sequence ID" value="AFO52269.1"/>
    <property type="molecule type" value="Genomic_DNA"/>
</dbReference>
<gene>
    <name evidence="4" type="ordered locus">MHLP_03445</name>
</gene>
<dbReference type="Gene3D" id="1.10.3120.10">
    <property type="entry name" value="Trigger factor, C-terminal domain"/>
    <property type="match status" value="1"/>
</dbReference>
<name>I7CK56_MYCHA</name>
<organism evidence="4 5">
    <name type="scientific">Mycoplasma haematolamae (strain Purdue)</name>
    <dbReference type="NCBI Taxonomy" id="1212765"/>
    <lineage>
        <taxon>Bacteria</taxon>
        <taxon>Bacillati</taxon>
        <taxon>Mycoplasmatota</taxon>
        <taxon>Mollicutes</taxon>
        <taxon>Mycoplasmataceae</taxon>
        <taxon>Mycoplasma</taxon>
    </lineage>
</organism>
<accession>I7CK56</accession>
<keyword evidence="5" id="KW-1185">Reference proteome</keyword>
<reference evidence="5" key="2">
    <citation type="submission" date="2012-07" db="EMBL/GenBank/DDBJ databases">
        <title>Complete genome sequence of 'Candidatus Mycoplasma haemolamae'.</title>
        <authorList>
            <person name="Guimaraes A.M.S."/>
            <person name="Toth B."/>
            <person name="Santos A.P."/>
            <person name="Nascimento N.C."/>
            <person name="Sojka J.E."/>
            <person name="Messick J.B."/>
        </authorList>
    </citation>
    <scope>NUCLEOTIDE SEQUENCE [LARGE SCALE GENOMIC DNA]</scope>
    <source>
        <strain evidence="5">Purdue</strain>
    </source>
</reference>
<evidence type="ECO:0000259" key="3">
    <source>
        <dbReference type="Pfam" id="PF05698"/>
    </source>
</evidence>